<gene>
    <name evidence="3" type="ORF">PSON_ATCC_30995.1.T0410351</name>
</gene>
<keyword evidence="2" id="KW-1133">Transmembrane helix</keyword>
<evidence type="ECO:0000256" key="1">
    <source>
        <dbReference type="SAM" id="Coils"/>
    </source>
</evidence>
<keyword evidence="4" id="KW-1185">Reference proteome</keyword>
<sequence>MSKLSYNNQNFAQKLKKEMLYHFDIFGQSPNLTILNRNKYTSGLGFITSFMIGVFGFYFFVTEVVSMISKSKPAVYQTELSISETEPLILKNDNFTLAISIVNRFSEPLIGIDRYFQLNISQCGRYRIKDENSDKIFVNQNCTQIPIEPCNMSHFTTDIQKEYFSIIRMGGIQCINRKYLNENSLSLQGQITSWQFRYIFIQFTACQNTTKYKDCASQEEIETVLQSGYYNVYKSDYLATLDHPDQPYQEIITNEYTSFTLSTSKTISQLYKILQTTTDQGLIWEQIQHQSNIQQSEWREISDFYNKQYLIVHFIKLDYKLTNNIRTYVKLQTILGKLGGIFQIFIMIVAIILRPIIENFMKLEMVNSLFNFSDSFQTQKHSNVIIQQEKEMKIYTNQTQNQNQNHDLNKNQLNNKLNSSNIQTWLIIFGCDKSKQKQFIIAKNKVNKNLEIVNILRKLQEIKILKKILLTNDQMIFLKNYRRKIDENGFCYQNQNQYQLQQNIISCSGNQDQFNQKNSLENFNLEQRSQLVLDQIDNKASKNLFQNDIVNSCYKFQEIHSLNYDEIQEPVPQTPRK</sequence>
<evidence type="ECO:0008006" key="5">
    <source>
        <dbReference type="Google" id="ProtNLM"/>
    </source>
</evidence>
<keyword evidence="2" id="KW-0472">Membrane</keyword>
<feature type="transmembrane region" description="Helical" evidence="2">
    <location>
        <begin position="334"/>
        <end position="357"/>
    </location>
</feature>
<evidence type="ECO:0000313" key="3">
    <source>
        <dbReference type="EMBL" id="CAD8081335.1"/>
    </source>
</evidence>
<comment type="caution">
    <text evidence="3">The sequence shown here is derived from an EMBL/GenBank/DDBJ whole genome shotgun (WGS) entry which is preliminary data.</text>
</comment>
<dbReference type="Proteomes" id="UP000692954">
    <property type="component" value="Unassembled WGS sequence"/>
</dbReference>
<dbReference type="GO" id="GO:0005634">
    <property type="term" value="C:nucleus"/>
    <property type="evidence" value="ECO:0007669"/>
    <property type="project" value="TreeGrafter"/>
</dbReference>
<accession>A0A8S1MWK9</accession>
<dbReference type="PANTHER" id="PTHR31398">
    <property type="entry name" value="MEIOTIC NUCLEAR DIVISION PROTEIN 1 HOMOLOG"/>
    <property type="match status" value="1"/>
</dbReference>
<protein>
    <recommendedName>
        <fullName evidence="5">Transmembrane protein</fullName>
    </recommendedName>
</protein>
<dbReference type="PANTHER" id="PTHR31398:SF0">
    <property type="entry name" value="MEIOTIC NUCLEAR DIVISION PROTEIN 1 HOMOLOG"/>
    <property type="match status" value="1"/>
</dbReference>
<reference evidence="3" key="1">
    <citation type="submission" date="2021-01" db="EMBL/GenBank/DDBJ databases">
        <authorList>
            <consortium name="Genoscope - CEA"/>
            <person name="William W."/>
        </authorList>
    </citation>
    <scope>NUCLEOTIDE SEQUENCE</scope>
</reference>
<dbReference type="OrthoDB" id="298603at2759"/>
<name>A0A8S1MWK9_9CILI</name>
<proteinExistence type="predicted"/>
<organism evidence="3 4">
    <name type="scientific">Paramecium sonneborni</name>
    <dbReference type="NCBI Taxonomy" id="65129"/>
    <lineage>
        <taxon>Eukaryota</taxon>
        <taxon>Sar</taxon>
        <taxon>Alveolata</taxon>
        <taxon>Ciliophora</taxon>
        <taxon>Intramacronucleata</taxon>
        <taxon>Oligohymenophorea</taxon>
        <taxon>Peniculida</taxon>
        <taxon>Parameciidae</taxon>
        <taxon>Paramecium</taxon>
    </lineage>
</organism>
<keyword evidence="1" id="KW-0175">Coiled coil</keyword>
<keyword evidence="2" id="KW-0812">Transmembrane</keyword>
<evidence type="ECO:0000256" key="2">
    <source>
        <dbReference type="SAM" id="Phobius"/>
    </source>
</evidence>
<evidence type="ECO:0000313" key="4">
    <source>
        <dbReference type="Proteomes" id="UP000692954"/>
    </source>
</evidence>
<dbReference type="EMBL" id="CAJJDN010000041">
    <property type="protein sequence ID" value="CAD8081335.1"/>
    <property type="molecule type" value="Genomic_DNA"/>
</dbReference>
<dbReference type="GO" id="GO:0007131">
    <property type="term" value="P:reciprocal meiotic recombination"/>
    <property type="evidence" value="ECO:0007669"/>
    <property type="project" value="TreeGrafter"/>
</dbReference>
<feature type="transmembrane region" description="Helical" evidence="2">
    <location>
        <begin position="40"/>
        <end position="61"/>
    </location>
</feature>
<feature type="coiled-coil region" evidence="1">
    <location>
        <begin position="385"/>
        <end position="416"/>
    </location>
</feature>
<dbReference type="AlphaFoldDB" id="A0A8S1MWK9"/>